<sequence length="305" mass="34542">MEGMHMSSTMKMDMDKTMSMSKTHMWMYFHTSLADKVLFKFWEITTVGEMILACAIFFLLGISLEIVKFVRYYLEQKKKLSFGYQQNVPANNMTRTNLYKQRLFSSDHFLQTLLFGLQLCISYILMLVFMTFSIWLCLAVCLGTATGYLLFAFVVSCLGIAVLSFGYESLKCIRALIFKSSLTDDTCCDAGITNQVVQRGGRPATAQDSECDCGESTVDSTKALPQLPKLMNLPFSSKFLTSTTHWTQAFLYFIQIFLSYSLMMIAMTYNVPLVGSMILGHIIGYLLLGPFYEISDEQKLCDCCG</sequence>
<name>A0AC34GUK9_9BILA</name>
<evidence type="ECO:0000313" key="2">
    <source>
        <dbReference type="WBParaSite" id="ES5_v2.g8537.t1"/>
    </source>
</evidence>
<reference evidence="2" key="1">
    <citation type="submission" date="2022-11" db="UniProtKB">
        <authorList>
            <consortium name="WormBaseParasite"/>
        </authorList>
    </citation>
    <scope>IDENTIFICATION</scope>
</reference>
<protein>
    <submittedName>
        <fullName evidence="2">Copper transport protein</fullName>
    </submittedName>
</protein>
<organism evidence="1 2">
    <name type="scientific">Panagrolaimus sp. ES5</name>
    <dbReference type="NCBI Taxonomy" id="591445"/>
    <lineage>
        <taxon>Eukaryota</taxon>
        <taxon>Metazoa</taxon>
        <taxon>Ecdysozoa</taxon>
        <taxon>Nematoda</taxon>
        <taxon>Chromadorea</taxon>
        <taxon>Rhabditida</taxon>
        <taxon>Tylenchina</taxon>
        <taxon>Panagrolaimomorpha</taxon>
        <taxon>Panagrolaimoidea</taxon>
        <taxon>Panagrolaimidae</taxon>
        <taxon>Panagrolaimus</taxon>
    </lineage>
</organism>
<proteinExistence type="predicted"/>
<accession>A0AC34GUK9</accession>
<dbReference type="WBParaSite" id="ES5_v2.g8537.t1">
    <property type="protein sequence ID" value="ES5_v2.g8537.t1"/>
    <property type="gene ID" value="ES5_v2.g8537"/>
</dbReference>
<evidence type="ECO:0000313" key="1">
    <source>
        <dbReference type="Proteomes" id="UP000887579"/>
    </source>
</evidence>
<dbReference type="Proteomes" id="UP000887579">
    <property type="component" value="Unplaced"/>
</dbReference>